<protein>
    <submittedName>
        <fullName evidence="1">Uncharacterized protein</fullName>
    </submittedName>
</protein>
<dbReference type="AlphaFoldDB" id="X1RR98"/>
<organism evidence="1">
    <name type="scientific">marine sediment metagenome</name>
    <dbReference type="NCBI Taxonomy" id="412755"/>
    <lineage>
        <taxon>unclassified sequences</taxon>
        <taxon>metagenomes</taxon>
        <taxon>ecological metagenomes</taxon>
    </lineage>
</organism>
<dbReference type="EMBL" id="BARV01036929">
    <property type="protein sequence ID" value="GAI58029.1"/>
    <property type="molecule type" value="Genomic_DNA"/>
</dbReference>
<accession>X1RR98</accession>
<sequence>ISILNEEKISSSSFLSKISPSNSLKSGFF</sequence>
<name>X1RR98_9ZZZZ</name>
<comment type="caution">
    <text evidence="1">The sequence shown here is derived from an EMBL/GenBank/DDBJ whole genome shotgun (WGS) entry which is preliminary data.</text>
</comment>
<evidence type="ECO:0000313" key="1">
    <source>
        <dbReference type="EMBL" id="GAI58029.1"/>
    </source>
</evidence>
<feature type="non-terminal residue" evidence="1">
    <location>
        <position position="1"/>
    </location>
</feature>
<gene>
    <name evidence="1" type="ORF">S06H3_57252</name>
</gene>
<proteinExistence type="predicted"/>
<reference evidence="1" key="1">
    <citation type="journal article" date="2014" name="Front. Microbiol.">
        <title>High frequency of phylogenetically diverse reductive dehalogenase-homologous genes in deep subseafloor sedimentary metagenomes.</title>
        <authorList>
            <person name="Kawai M."/>
            <person name="Futagami T."/>
            <person name="Toyoda A."/>
            <person name="Takaki Y."/>
            <person name="Nishi S."/>
            <person name="Hori S."/>
            <person name="Arai W."/>
            <person name="Tsubouchi T."/>
            <person name="Morono Y."/>
            <person name="Uchiyama I."/>
            <person name="Ito T."/>
            <person name="Fujiyama A."/>
            <person name="Inagaki F."/>
            <person name="Takami H."/>
        </authorList>
    </citation>
    <scope>NUCLEOTIDE SEQUENCE</scope>
    <source>
        <strain evidence="1">Expedition CK06-06</strain>
    </source>
</reference>